<accession>A0A653A7D3</accession>
<protein>
    <submittedName>
        <fullName evidence="1">Uncharacterized protein</fullName>
    </submittedName>
</protein>
<name>A0A653A7D3_UNCDX</name>
<gene>
    <name evidence="1" type="ORF">TRIP_B270003</name>
</gene>
<dbReference type="EMBL" id="UPXX01000020">
    <property type="protein sequence ID" value="VBB43552.1"/>
    <property type="molecule type" value="Genomic_DNA"/>
</dbReference>
<organism evidence="1">
    <name type="scientific">Uncultured Desulfatiglans sp</name>
    <dbReference type="NCBI Taxonomy" id="1748965"/>
    <lineage>
        <taxon>Bacteria</taxon>
        <taxon>Pseudomonadati</taxon>
        <taxon>Thermodesulfobacteriota</taxon>
        <taxon>Desulfobacteria</taxon>
        <taxon>Desulfatiglandales</taxon>
        <taxon>Desulfatiglandaceae</taxon>
        <taxon>Desulfatiglans</taxon>
        <taxon>environmental samples</taxon>
    </lineage>
</organism>
<proteinExistence type="predicted"/>
<dbReference type="AlphaFoldDB" id="A0A653A7D3"/>
<evidence type="ECO:0000313" key="1">
    <source>
        <dbReference type="EMBL" id="VBB43552.1"/>
    </source>
</evidence>
<sequence>MFRNAKAVFEEKEGDIMPTLAEQWIKQGIQRGLQQGVQQGTLRGTRAMVVEALRTKFNAVPTKVVKQIEKIDDTDVLTHLLRKFLHVRDMEEFKAALAQI</sequence>
<reference evidence="1" key="1">
    <citation type="submission" date="2018-07" db="EMBL/GenBank/DDBJ databases">
        <authorList>
            <consortium name="Genoscope - CEA"/>
            <person name="William W."/>
        </authorList>
    </citation>
    <scope>NUCLEOTIDE SEQUENCE</scope>
    <source>
        <strain evidence="1">IK1</strain>
    </source>
</reference>